<dbReference type="AlphaFoldDB" id="X1MSY8"/>
<dbReference type="EMBL" id="BARV01010216">
    <property type="protein sequence ID" value="GAI09479.1"/>
    <property type="molecule type" value="Genomic_DNA"/>
</dbReference>
<evidence type="ECO:0000313" key="1">
    <source>
        <dbReference type="EMBL" id="GAI09479.1"/>
    </source>
</evidence>
<proteinExistence type="predicted"/>
<organism evidence="1">
    <name type="scientific">marine sediment metagenome</name>
    <dbReference type="NCBI Taxonomy" id="412755"/>
    <lineage>
        <taxon>unclassified sequences</taxon>
        <taxon>metagenomes</taxon>
        <taxon>ecological metagenomes</taxon>
    </lineage>
</organism>
<sequence length="92" mass="9932">AEAYYQESEINTWRNSTTQEEMGWVHGITSDIQTQFSSTALDSEVLKHDGSVQLTGDWNFGDQTISGTGDIYTAGISKSPPTVLTSILAASS</sequence>
<protein>
    <submittedName>
        <fullName evidence="1">Uncharacterized protein</fullName>
    </submittedName>
</protein>
<reference evidence="1" key="1">
    <citation type="journal article" date="2014" name="Front. Microbiol.">
        <title>High frequency of phylogenetically diverse reductive dehalogenase-homologous genes in deep subseafloor sedimentary metagenomes.</title>
        <authorList>
            <person name="Kawai M."/>
            <person name="Futagami T."/>
            <person name="Toyoda A."/>
            <person name="Takaki Y."/>
            <person name="Nishi S."/>
            <person name="Hori S."/>
            <person name="Arai W."/>
            <person name="Tsubouchi T."/>
            <person name="Morono Y."/>
            <person name="Uchiyama I."/>
            <person name="Ito T."/>
            <person name="Fujiyama A."/>
            <person name="Inagaki F."/>
            <person name="Takami H."/>
        </authorList>
    </citation>
    <scope>NUCLEOTIDE SEQUENCE</scope>
    <source>
        <strain evidence="1">Expedition CK06-06</strain>
    </source>
</reference>
<name>X1MSY8_9ZZZZ</name>
<feature type="non-terminal residue" evidence="1">
    <location>
        <position position="1"/>
    </location>
</feature>
<accession>X1MSY8</accession>
<comment type="caution">
    <text evidence="1">The sequence shown here is derived from an EMBL/GenBank/DDBJ whole genome shotgun (WGS) entry which is preliminary data.</text>
</comment>
<gene>
    <name evidence="1" type="ORF">S06H3_19856</name>
</gene>